<evidence type="ECO:0000256" key="1">
    <source>
        <dbReference type="ARBA" id="ARBA00004141"/>
    </source>
</evidence>
<dbReference type="InterPro" id="IPR036739">
    <property type="entry name" value="SLC41_membr_dom_sf"/>
</dbReference>
<feature type="transmembrane region" description="Helical" evidence="9">
    <location>
        <begin position="27"/>
        <end position="47"/>
    </location>
</feature>
<dbReference type="GO" id="GO:0008324">
    <property type="term" value="F:monoatomic cation transmembrane transporter activity"/>
    <property type="evidence" value="ECO:0007669"/>
    <property type="project" value="InterPro"/>
</dbReference>
<evidence type="ECO:0000256" key="7">
    <source>
        <dbReference type="ARBA" id="ARBA00023065"/>
    </source>
</evidence>
<evidence type="ECO:0000256" key="6">
    <source>
        <dbReference type="ARBA" id="ARBA00022989"/>
    </source>
</evidence>
<dbReference type="Proteomes" id="UP000244066">
    <property type="component" value="Unassembled WGS sequence"/>
</dbReference>
<keyword evidence="7" id="KW-0406">Ion transport</keyword>
<dbReference type="InterPro" id="IPR045349">
    <property type="entry name" value="SLC41A1-3"/>
</dbReference>
<keyword evidence="5" id="KW-0460">Magnesium</keyword>
<dbReference type="PANTHER" id="PTHR16228">
    <property type="entry name" value="DIVALENT CATION TRANSPORTER SOLUTE CARRIER FAMILY 41"/>
    <property type="match status" value="1"/>
</dbReference>
<sequence>MLVRAGQVLAGMSEVRKIVKESTVAEILSVSGGVVAGIILSSMTGILERVPGLLAAIPAFLNMRGAVFSSFGARISTRLHIGELEPKYRLRGLALEEALAAFTLGISQSVLIGMLAYVVSLFMGTSPSLLHLLGIFAIAGILSNVIMIVITFYSDVWLYRRGIDPNNVIGPYITTIGDTIGLLTIIISVEAMGL</sequence>
<name>A0A2R7Y2W9_9ARCH</name>
<dbReference type="Pfam" id="PF01769">
    <property type="entry name" value="MgtE"/>
    <property type="match status" value="1"/>
</dbReference>
<comment type="subcellular location">
    <subcellularLocation>
        <location evidence="1">Membrane</location>
        <topology evidence="1">Multi-pass membrane protein</topology>
    </subcellularLocation>
</comment>
<keyword evidence="6 9" id="KW-1133">Transmembrane helix</keyword>
<dbReference type="AlphaFoldDB" id="A0A2R7Y2W9"/>
<dbReference type="Gene3D" id="1.10.357.20">
    <property type="entry name" value="SLC41 divalent cation transporters, integral membrane domain"/>
    <property type="match status" value="1"/>
</dbReference>
<dbReference type="EMBL" id="NDWU01000012">
    <property type="protein sequence ID" value="PUA31891.1"/>
    <property type="molecule type" value="Genomic_DNA"/>
</dbReference>
<accession>A0A2R7Y2W9</accession>
<dbReference type="PANTHER" id="PTHR16228:SF7">
    <property type="entry name" value="SLC41A_MGTE INTEGRAL MEMBRANE DOMAIN-CONTAINING PROTEIN"/>
    <property type="match status" value="1"/>
</dbReference>
<evidence type="ECO:0000256" key="2">
    <source>
        <dbReference type="ARBA" id="ARBA00009749"/>
    </source>
</evidence>
<keyword evidence="3" id="KW-0813">Transport</keyword>
<evidence type="ECO:0000313" key="11">
    <source>
        <dbReference type="EMBL" id="PUA31891.1"/>
    </source>
</evidence>
<comment type="similarity">
    <text evidence="2">Belongs to the SLC41A transporter family.</text>
</comment>
<feature type="domain" description="SLC41A/MgtE integral membrane" evidence="10">
    <location>
        <begin position="57"/>
        <end position="186"/>
    </location>
</feature>
<keyword evidence="8 9" id="KW-0472">Membrane</keyword>
<organism evidence="11 12">
    <name type="scientific">Candidatus Terraquivivens tikiterensis</name>
    <dbReference type="NCBI Taxonomy" id="1980982"/>
    <lineage>
        <taxon>Archaea</taxon>
        <taxon>Nitrososphaerota</taxon>
        <taxon>Candidatus Wolframiiraptoraceae</taxon>
        <taxon>Candidatus Terraquivivens</taxon>
    </lineage>
</organism>
<proteinExistence type="inferred from homology"/>
<dbReference type="SUPFAM" id="SSF161093">
    <property type="entry name" value="MgtE membrane domain-like"/>
    <property type="match status" value="1"/>
</dbReference>
<comment type="caution">
    <text evidence="11">The sequence shown here is derived from an EMBL/GenBank/DDBJ whole genome shotgun (WGS) entry which is preliminary data.</text>
</comment>
<evidence type="ECO:0000256" key="3">
    <source>
        <dbReference type="ARBA" id="ARBA00022448"/>
    </source>
</evidence>
<evidence type="ECO:0000256" key="9">
    <source>
        <dbReference type="SAM" id="Phobius"/>
    </source>
</evidence>
<dbReference type="InterPro" id="IPR006667">
    <property type="entry name" value="SLC41_membr_dom"/>
</dbReference>
<evidence type="ECO:0000256" key="5">
    <source>
        <dbReference type="ARBA" id="ARBA00022842"/>
    </source>
</evidence>
<keyword evidence="4 9" id="KW-0812">Transmembrane</keyword>
<evidence type="ECO:0000313" key="12">
    <source>
        <dbReference type="Proteomes" id="UP000244066"/>
    </source>
</evidence>
<feature type="transmembrane region" description="Helical" evidence="9">
    <location>
        <begin position="98"/>
        <end position="123"/>
    </location>
</feature>
<protein>
    <recommendedName>
        <fullName evidence="10">SLC41A/MgtE integral membrane domain-containing protein</fullName>
    </recommendedName>
</protein>
<dbReference type="GO" id="GO:0016020">
    <property type="term" value="C:membrane"/>
    <property type="evidence" value="ECO:0007669"/>
    <property type="project" value="UniProtKB-SubCell"/>
</dbReference>
<feature type="transmembrane region" description="Helical" evidence="9">
    <location>
        <begin position="129"/>
        <end position="153"/>
    </location>
</feature>
<reference evidence="11 12" key="1">
    <citation type="submission" date="2017-04" db="EMBL/GenBank/DDBJ databases">
        <title>Draft Aigarchaeota genome from a New Zealand hot spring.</title>
        <authorList>
            <person name="Reysenbach A.-L."/>
            <person name="Donaho J.A."/>
            <person name="Gerhart J."/>
            <person name="Kelley J.F."/>
            <person name="Kouba K."/>
            <person name="Podar M."/>
            <person name="Stott M."/>
        </authorList>
    </citation>
    <scope>NUCLEOTIDE SEQUENCE [LARGE SCALE GENOMIC DNA]</scope>
    <source>
        <strain evidence="11">NZ13_MG1</strain>
    </source>
</reference>
<evidence type="ECO:0000256" key="4">
    <source>
        <dbReference type="ARBA" id="ARBA00022692"/>
    </source>
</evidence>
<gene>
    <name evidence="11" type="ORF">B9J98_05200</name>
</gene>
<evidence type="ECO:0000256" key="8">
    <source>
        <dbReference type="ARBA" id="ARBA00023136"/>
    </source>
</evidence>
<evidence type="ECO:0000259" key="10">
    <source>
        <dbReference type="Pfam" id="PF01769"/>
    </source>
</evidence>